<organism evidence="2 3">
    <name type="scientific">Streptosporangium sandarakinum</name>
    <dbReference type="NCBI Taxonomy" id="1260955"/>
    <lineage>
        <taxon>Bacteria</taxon>
        <taxon>Bacillati</taxon>
        <taxon>Actinomycetota</taxon>
        <taxon>Actinomycetes</taxon>
        <taxon>Streptosporangiales</taxon>
        <taxon>Streptosporangiaceae</taxon>
        <taxon>Streptosporangium</taxon>
    </lineage>
</organism>
<evidence type="ECO:0000313" key="2">
    <source>
        <dbReference type="EMBL" id="NYF44651.1"/>
    </source>
</evidence>
<name>A0A852VE45_9ACTN</name>
<feature type="domain" description="MvdD-like pre-ATP grasp" evidence="1">
    <location>
        <begin position="7"/>
        <end position="123"/>
    </location>
</feature>
<keyword evidence="3" id="KW-1185">Reference proteome</keyword>
<dbReference type="InterPro" id="IPR048936">
    <property type="entry name" value="MvdD-like_ATPgrasp"/>
</dbReference>
<dbReference type="Proteomes" id="UP000576393">
    <property type="component" value="Unassembled WGS sequence"/>
</dbReference>
<dbReference type="GO" id="GO:0018169">
    <property type="term" value="F:ribosomal S6-glutamic acid ligase activity"/>
    <property type="evidence" value="ECO:0007669"/>
    <property type="project" value="TreeGrafter"/>
</dbReference>
<dbReference type="NCBIfam" id="TIGR04187">
    <property type="entry name" value="GRASP_SAV_5884"/>
    <property type="match status" value="1"/>
</dbReference>
<dbReference type="GO" id="GO:0009432">
    <property type="term" value="P:SOS response"/>
    <property type="evidence" value="ECO:0007669"/>
    <property type="project" value="TreeGrafter"/>
</dbReference>
<dbReference type="Gene3D" id="3.30.470.20">
    <property type="entry name" value="ATP-grasp fold, B domain"/>
    <property type="match status" value="1"/>
</dbReference>
<dbReference type="AlphaFoldDB" id="A0A852VE45"/>
<dbReference type="PANTHER" id="PTHR21621">
    <property type="entry name" value="RIBOSOMAL PROTEIN S6 MODIFICATION PROTEIN"/>
    <property type="match status" value="1"/>
</dbReference>
<dbReference type="RefSeq" id="WP_179829137.1">
    <property type="nucleotide sequence ID" value="NZ_JACCCO010000004.1"/>
</dbReference>
<comment type="caution">
    <text evidence="2">The sequence shown here is derived from an EMBL/GenBank/DDBJ whole genome shotgun (WGS) entry which is preliminary data.</text>
</comment>
<dbReference type="EMBL" id="JACCCO010000004">
    <property type="protein sequence ID" value="NYF44651.1"/>
    <property type="molecule type" value="Genomic_DNA"/>
</dbReference>
<gene>
    <name evidence="2" type="ORF">HDA43_006893</name>
</gene>
<evidence type="ECO:0000259" key="1">
    <source>
        <dbReference type="Pfam" id="PF21068"/>
    </source>
</evidence>
<proteinExistence type="predicted"/>
<dbReference type="Pfam" id="PF21068">
    <property type="entry name" value="ATPgraspMvdD"/>
    <property type="match status" value="1"/>
</dbReference>
<dbReference type="SUPFAM" id="SSF56059">
    <property type="entry name" value="Glutathione synthetase ATP-binding domain-like"/>
    <property type="match status" value="1"/>
</dbReference>
<accession>A0A852VE45</accession>
<sequence length="326" mass="35296">MKPTPRTVLVVTSVEDVTANLVIEALNKRRAQVARVDPADIGAELMFGATIGDGRTEWAGRLRTPSRDIAVEEVGAVYYRRPTPYTARFAGLPEHHRAFAATEAQYGLGGLLNNLVGATYVNHPAALGRADRKPAQLQAAARLGLAIPPSLVTNDVEQARAFAAEHGTIIYKSFRGAPSTPGGGASAIWTQRVAVEELDDSLAVTAHLFQQEVPKTADARVTAIGTRVFASRITTPDGALDWRSGDWEKLVHEPIAVPEPIQDAVRAYLQHFGLAFGCFDFALNDAGGAERWTFIECNPNGQWAWLPDADAMADAFADVILEGWWQ</sequence>
<dbReference type="PANTHER" id="PTHR21621:SF0">
    <property type="entry name" value="BETA-CITRYLGLUTAMATE SYNTHASE B-RELATED"/>
    <property type="match status" value="1"/>
</dbReference>
<protein>
    <submittedName>
        <fullName evidence="2">ATP-grasp ribosomal peptide maturase</fullName>
    </submittedName>
</protein>
<dbReference type="InterPro" id="IPR026449">
    <property type="entry name" value="GRASP_SAV_5884"/>
</dbReference>
<evidence type="ECO:0000313" key="3">
    <source>
        <dbReference type="Proteomes" id="UP000576393"/>
    </source>
</evidence>
<dbReference type="GO" id="GO:0005737">
    <property type="term" value="C:cytoplasm"/>
    <property type="evidence" value="ECO:0007669"/>
    <property type="project" value="TreeGrafter"/>
</dbReference>
<reference evidence="2 3" key="1">
    <citation type="submission" date="2020-07" db="EMBL/GenBank/DDBJ databases">
        <title>Sequencing the genomes of 1000 actinobacteria strains.</title>
        <authorList>
            <person name="Klenk H.-P."/>
        </authorList>
    </citation>
    <scope>NUCLEOTIDE SEQUENCE [LARGE SCALE GENOMIC DNA]</scope>
    <source>
        <strain evidence="2 3">DSM 45763</strain>
    </source>
</reference>